<dbReference type="Proteomes" id="UP001058974">
    <property type="component" value="Chromosome 5"/>
</dbReference>
<evidence type="ECO:0000313" key="3">
    <source>
        <dbReference type="Proteomes" id="UP001058974"/>
    </source>
</evidence>
<comment type="caution">
    <text evidence="2">The sequence shown here is derived from an EMBL/GenBank/DDBJ whole genome shotgun (WGS) entry which is preliminary data.</text>
</comment>
<evidence type="ECO:0000313" key="2">
    <source>
        <dbReference type="EMBL" id="KAI5404740.1"/>
    </source>
</evidence>
<reference evidence="2 3" key="1">
    <citation type="journal article" date="2022" name="Nat. Genet.">
        <title>Improved pea reference genome and pan-genome highlight genomic features and evolutionary characteristics.</title>
        <authorList>
            <person name="Yang T."/>
            <person name="Liu R."/>
            <person name="Luo Y."/>
            <person name="Hu S."/>
            <person name="Wang D."/>
            <person name="Wang C."/>
            <person name="Pandey M.K."/>
            <person name="Ge S."/>
            <person name="Xu Q."/>
            <person name="Li N."/>
            <person name="Li G."/>
            <person name="Huang Y."/>
            <person name="Saxena R.K."/>
            <person name="Ji Y."/>
            <person name="Li M."/>
            <person name="Yan X."/>
            <person name="He Y."/>
            <person name="Liu Y."/>
            <person name="Wang X."/>
            <person name="Xiang C."/>
            <person name="Varshney R.K."/>
            <person name="Ding H."/>
            <person name="Gao S."/>
            <person name="Zong X."/>
        </authorList>
    </citation>
    <scope>NUCLEOTIDE SEQUENCE [LARGE SCALE GENOMIC DNA]</scope>
    <source>
        <strain evidence="2 3">cv. Zhongwan 6</strain>
    </source>
</reference>
<keyword evidence="3" id="KW-1185">Reference proteome</keyword>
<evidence type="ECO:0000259" key="1">
    <source>
        <dbReference type="Pfam" id="PF14214"/>
    </source>
</evidence>
<accession>A0A9D4WQ14</accession>
<dbReference type="PANTHER" id="PTHR10492:SF57">
    <property type="entry name" value="ATP-DEPENDENT DNA HELICASE"/>
    <property type="match status" value="1"/>
</dbReference>
<dbReference type="Pfam" id="PF14214">
    <property type="entry name" value="Helitron_like_N"/>
    <property type="match status" value="1"/>
</dbReference>
<organism evidence="2 3">
    <name type="scientific">Pisum sativum</name>
    <name type="common">Garden pea</name>
    <name type="synonym">Lathyrus oleraceus</name>
    <dbReference type="NCBI Taxonomy" id="3888"/>
    <lineage>
        <taxon>Eukaryota</taxon>
        <taxon>Viridiplantae</taxon>
        <taxon>Streptophyta</taxon>
        <taxon>Embryophyta</taxon>
        <taxon>Tracheophyta</taxon>
        <taxon>Spermatophyta</taxon>
        <taxon>Magnoliopsida</taxon>
        <taxon>eudicotyledons</taxon>
        <taxon>Gunneridae</taxon>
        <taxon>Pentapetalae</taxon>
        <taxon>rosids</taxon>
        <taxon>fabids</taxon>
        <taxon>Fabales</taxon>
        <taxon>Fabaceae</taxon>
        <taxon>Papilionoideae</taxon>
        <taxon>50 kb inversion clade</taxon>
        <taxon>NPAAA clade</taxon>
        <taxon>Hologalegina</taxon>
        <taxon>IRL clade</taxon>
        <taxon>Fabeae</taxon>
        <taxon>Lathyrus</taxon>
    </lineage>
</organism>
<feature type="domain" description="Helitron helicase-like" evidence="1">
    <location>
        <begin position="10"/>
        <end position="100"/>
    </location>
</feature>
<dbReference type="AlphaFoldDB" id="A0A9D4WQ14"/>
<dbReference type="InterPro" id="IPR025476">
    <property type="entry name" value="Helitron_helicase-like"/>
</dbReference>
<dbReference type="EMBL" id="JAMSHJ010000005">
    <property type="protein sequence ID" value="KAI5404740.1"/>
    <property type="molecule type" value="Genomic_DNA"/>
</dbReference>
<name>A0A9D4WQ14_PEA</name>
<sequence>MWEVGDSLCYDGMAIYSKVGFPDLFITFTCNPNLPEIQRDLNPLKLKPRDRLDSIARVLKMKFDNLLTYMTKKGVLGKVHAYMYTIEFQKRGLPHAHILIFLHPSNKYPEPSDIDKIISTEVPDSLKQPKLYNLVKTHMVHRSCGLENPKCPCMKDGKCSKYFPMKFQDVTIVNQRGYPVYIRRDNGYTIEKNGIKFHSVHVVPLNPSLLMKYEAHVNMEWCNQSTSIKYLLKYINKGSDRISTVIIPIKSAGDENVD</sequence>
<proteinExistence type="predicted"/>
<gene>
    <name evidence="2" type="ORF">KIW84_051774</name>
</gene>
<dbReference type="Gramene" id="Psat05G0177400-T1">
    <property type="protein sequence ID" value="KAI5404740.1"/>
    <property type="gene ID" value="KIW84_051774"/>
</dbReference>
<dbReference type="PANTHER" id="PTHR10492">
    <property type="match status" value="1"/>
</dbReference>
<protein>
    <recommendedName>
        <fullName evidence="1">Helitron helicase-like domain-containing protein</fullName>
    </recommendedName>
</protein>